<name>A0A3E1RBI8_9BURK</name>
<evidence type="ECO:0000313" key="2">
    <source>
        <dbReference type="EMBL" id="RFO96724.1"/>
    </source>
</evidence>
<feature type="chain" id="PRO_5017577775" description="RND transporter" evidence="1">
    <location>
        <begin position="19"/>
        <end position="93"/>
    </location>
</feature>
<evidence type="ECO:0008006" key="4">
    <source>
        <dbReference type="Google" id="ProtNLM"/>
    </source>
</evidence>
<dbReference type="RefSeq" id="WP_117177452.1">
    <property type="nucleotide sequence ID" value="NZ_QFZK01000006.1"/>
</dbReference>
<feature type="signal peptide" evidence="1">
    <location>
        <begin position="1"/>
        <end position="18"/>
    </location>
</feature>
<accession>A0A3E1RBI8</accession>
<proteinExistence type="predicted"/>
<keyword evidence="1" id="KW-0732">Signal</keyword>
<keyword evidence="3" id="KW-1185">Reference proteome</keyword>
<gene>
    <name evidence="2" type="ORF">DIC66_11965</name>
</gene>
<reference evidence="2 3" key="1">
    <citation type="submission" date="2018-05" db="EMBL/GenBank/DDBJ databases">
        <title>Rhodoferax soyangensis sp.nov., isolated from an oligotrophic freshwater lake.</title>
        <authorList>
            <person name="Park M."/>
        </authorList>
    </citation>
    <scope>NUCLEOTIDE SEQUENCE [LARGE SCALE GENOMIC DNA]</scope>
    <source>
        <strain evidence="2 3">IMCC26218</strain>
    </source>
</reference>
<sequence length="93" mass="10314">MKRWIVSLALVCAASAWAAPEWVRAEITKLAPEKAQLTLRHEAIKSLGMDAMTMPYKVKDASLLKGFKVGDSVRFTVGMQGDQMQVQALEHVK</sequence>
<organism evidence="2 3">
    <name type="scientific">Rhodoferax lacus</name>
    <dbReference type="NCBI Taxonomy" id="2184758"/>
    <lineage>
        <taxon>Bacteria</taxon>
        <taxon>Pseudomonadati</taxon>
        <taxon>Pseudomonadota</taxon>
        <taxon>Betaproteobacteria</taxon>
        <taxon>Burkholderiales</taxon>
        <taxon>Comamonadaceae</taxon>
        <taxon>Rhodoferax</taxon>
    </lineage>
</organism>
<comment type="caution">
    <text evidence="2">The sequence shown here is derived from an EMBL/GenBank/DDBJ whole genome shotgun (WGS) entry which is preliminary data.</text>
</comment>
<dbReference type="Proteomes" id="UP000260665">
    <property type="component" value="Unassembled WGS sequence"/>
</dbReference>
<dbReference type="Pfam" id="PF11604">
    <property type="entry name" value="CusF_Ec"/>
    <property type="match status" value="1"/>
</dbReference>
<dbReference type="OrthoDB" id="9180744at2"/>
<dbReference type="InterPro" id="IPR021647">
    <property type="entry name" value="CusF_Ec"/>
</dbReference>
<dbReference type="EMBL" id="QFZK01000006">
    <property type="protein sequence ID" value="RFO96724.1"/>
    <property type="molecule type" value="Genomic_DNA"/>
</dbReference>
<protein>
    <recommendedName>
        <fullName evidence="4">RND transporter</fullName>
    </recommendedName>
</protein>
<dbReference type="Gene3D" id="2.40.50.320">
    <property type="entry name" value="Copper binding periplasmic protein CusF"/>
    <property type="match status" value="1"/>
</dbReference>
<evidence type="ECO:0000256" key="1">
    <source>
        <dbReference type="SAM" id="SignalP"/>
    </source>
</evidence>
<dbReference type="AlphaFoldDB" id="A0A3E1RBI8"/>
<dbReference type="InterPro" id="IPR042230">
    <property type="entry name" value="CusF_sf"/>
</dbReference>
<evidence type="ECO:0000313" key="3">
    <source>
        <dbReference type="Proteomes" id="UP000260665"/>
    </source>
</evidence>